<name>A0ACB8UZV6_9EURO</name>
<gene>
    <name evidence="1" type="ORF">LOY88_002170</name>
</gene>
<protein>
    <submittedName>
        <fullName evidence="1">Uncharacterized protein</fullName>
    </submittedName>
</protein>
<reference evidence="1" key="1">
    <citation type="journal article" date="2022" name="bioRxiv">
        <title>Population genetic analysis of Ophidiomyces ophidiicola, the causative agent of snake fungal disease, indicates recent introductions to the USA.</title>
        <authorList>
            <person name="Ladner J.T."/>
            <person name="Palmer J.M."/>
            <person name="Ettinger C.L."/>
            <person name="Stajich J.E."/>
            <person name="Farrell T.M."/>
            <person name="Glorioso B.M."/>
            <person name="Lawson B."/>
            <person name="Price S.J."/>
            <person name="Stengle A.G."/>
            <person name="Grear D.A."/>
            <person name="Lorch J.M."/>
        </authorList>
    </citation>
    <scope>NUCLEOTIDE SEQUENCE</scope>
    <source>
        <strain evidence="1">NWHC 24266-5</strain>
    </source>
</reference>
<organism evidence="1">
    <name type="scientific">Ophidiomyces ophidiicola</name>
    <dbReference type="NCBI Taxonomy" id="1387563"/>
    <lineage>
        <taxon>Eukaryota</taxon>
        <taxon>Fungi</taxon>
        <taxon>Dikarya</taxon>
        <taxon>Ascomycota</taxon>
        <taxon>Pezizomycotina</taxon>
        <taxon>Eurotiomycetes</taxon>
        <taxon>Eurotiomycetidae</taxon>
        <taxon>Onygenales</taxon>
        <taxon>Onygenaceae</taxon>
        <taxon>Ophidiomyces</taxon>
    </lineage>
</organism>
<proteinExistence type="predicted"/>
<evidence type="ECO:0000313" key="1">
    <source>
        <dbReference type="EMBL" id="KAI2389204.1"/>
    </source>
</evidence>
<sequence>MCRMQTLLLSLRLALGNKIFGKVGFWGVRVNPGRIIKGPCETTELAALQYVAENTTIPVPKVLKVHDYNGRLYIELEWIRGLDLQAAWLRGNLSPDQKTLLITEIAAYISQLRNLEPPRPGFVGSASQGESLDHRVGSAPFGPFTSHTEFHSFLRRHIPLHDSSKVFGPEVEKCHSRAYRSCFTHADLSPRNIIVRDGRVAAIIDWQFGGWYPEYWEYTKAYFGQLEISDWYEGLHHAFDSYEDELKAERLLWRQCDQPGMPW</sequence>
<dbReference type="EMBL" id="JALBCA010000025">
    <property type="protein sequence ID" value="KAI2389204.1"/>
    <property type="molecule type" value="Genomic_DNA"/>
</dbReference>
<comment type="caution">
    <text evidence="1">The sequence shown here is derived from an EMBL/GenBank/DDBJ whole genome shotgun (WGS) entry which is preliminary data.</text>
</comment>
<accession>A0ACB8UZV6</accession>